<name>A0A1M7QJX5_9BURK</name>
<accession>A0A1M7QJX5</accession>
<dbReference type="AlphaFoldDB" id="A0A1M7QJX5"/>
<sequence length="163" mass="17707">MTTAHSPVLHLVCGKIAAGKSTLTSSLAQAPNTVLLSEDKLLSALYPEEILSVADYVRCSARLRSAIQALVVDILAAGSSVVLDFPANTVATRAWMKTLLEHTAAAHCLHYLDVSDDECKRRLRLRNKEGGHQFNASEAEFDQITRFFVPPAEEEGFNVVKAG</sequence>
<dbReference type="InterPro" id="IPR027417">
    <property type="entry name" value="P-loop_NTPase"/>
</dbReference>
<reference evidence="2" key="1">
    <citation type="submission" date="2016-11" db="EMBL/GenBank/DDBJ databases">
        <authorList>
            <person name="Varghese N."/>
            <person name="Submissions S."/>
        </authorList>
    </citation>
    <scope>NUCLEOTIDE SEQUENCE [LARGE SCALE GENOMIC DNA]</scope>
    <source>
        <strain evidence="2">Sac-22</strain>
    </source>
</reference>
<evidence type="ECO:0000313" key="2">
    <source>
        <dbReference type="Proteomes" id="UP000184339"/>
    </source>
</evidence>
<dbReference type="Pfam" id="PF13671">
    <property type="entry name" value="AAA_33"/>
    <property type="match status" value="1"/>
</dbReference>
<organism evidence="1 2">
    <name type="scientific">Duganella sacchari</name>
    <dbReference type="NCBI Taxonomy" id="551987"/>
    <lineage>
        <taxon>Bacteria</taxon>
        <taxon>Pseudomonadati</taxon>
        <taxon>Pseudomonadota</taxon>
        <taxon>Betaproteobacteria</taxon>
        <taxon>Burkholderiales</taxon>
        <taxon>Oxalobacteraceae</taxon>
        <taxon>Telluria group</taxon>
        <taxon>Duganella</taxon>
    </lineage>
</organism>
<dbReference type="OrthoDB" id="531205at2"/>
<dbReference type="Gene3D" id="3.40.50.300">
    <property type="entry name" value="P-loop containing nucleotide triphosphate hydrolases"/>
    <property type="match status" value="1"/>
</dbReference>
<dbReference type="RefSeq" id="WP_072786454.1">
    <property type="nucleotide sequence ID" value="NZ_FRCX01000007.1"/>
</dbReference>
<proteinExistence type="predicted"/>
<dbReference type="SUPFAM" id="SSF52540">
    <property type="entry name" value="P-loop containing nucleoside triphosphate hydrolases"/>
    <property type="match status" value="1"/>
</dbReference>
<evidence type="ECO:0000313" key="1">
    <source>
        <dbReference type="EMBL" id="SHN31500.1"/>
    </source>
</evidence>
<dbReference type="EMBL" id="FRCX01000007">
    <property type="protein sequence ID" value="SHN31500.1"/>
    <property type="molecule type" value="Genomic_DNA"/>
</dbReference>
<protein>
    <submittedName>
        <fullName evidence="1">AAA domain-containing protein</fullName>
    </submittedName>
</protein>
<dbReference type="Proteomes" id="UP000184339">
    <property type="component" value="Unassembled WGS sequence"/>
</dbReference>
<gene>
    <name evidence="1" type="ORF">SAMN05192549_107178</name>
</gene>
<dbReference type="STRING" id="551987.SAMN05192549_107178"/>
<keyword evidence="2" id="KW-1185">Reference proteome</keyword>